<dbReference type="EMBL" id="JBBMQS010000003">
    <property type="protein sequence ID" value="MEM5496995.1"/>
    <property type="molecule type" value="Genomic_DNA"/>
</dbReference>
<name>A0ABU9SSY2_9ALTE</name>
<reference evidence="1 2" key="1">
    <citation type="submission" date="2024-03" db="EMBL/GenBank/DDBJ databases">
        <title>Community enrichment and isolation of bacterial strains for fucoidan degradation.</title>
        <authorList>
            <person name="Sichert A."/>
        </authorList>
    </citation>
    <scope>NUCLEOTIDE SEQUENCE [LARGE SCALE GENOMIC DNA]</scope>
    <source>
        <strain evidence="1 2">AS12</strain>
    </source>
</reference>
<proteinExistence type="predicted"/>
<keyword evidence="2" id="KW-1185">Reference proteome</keyword>
<accession>A0ABU9SSY2</accession>
<gene>
    <name evidence="1" type="ORF">WNY77_06270</name>
</gene>
<evidence type="ECO:0008006" key="3">
    <source>
        <dbReference type="Google" id="ProtNLM"/>
    </source>
</evidence>
<dbReference type="SUPFAM" id="SSF53756">
    <property type="entry name" value="UDP-Glycosyltransferase/glycogen phosphorylase"/>
    <property type="match status" value="1"/>
</dbReference>
<dbReference type="Proteomes" id="UP001461163">
    <property type="component" value="Unassembled WGS sequence"/>
</dbReference>
<protein>
    <recommendedName>
        <fullName evidence="3">Glycosyltransferase subfamily 4-like N-terminal domain-containing protein</fullName>
    </recommendedName>
</protein>
<dbReference type="RefSeq" id="WP_342881220.1">
    <property type="nucleotide sequence ID" value="NZ_JBBMQS010000003.1"/>
</dbReference>
<evidence type="ECO:0000313" key="2">
    <source>
        <dbReference type="Proteomes" id="UP001461163"/>
    </source>
</evidence>
<sequence>MNLAIVDISSKNHSSLVENWIRVAQYNEWKVSLYVSHDVLNNIDPALVAEVKIYRFDGGNAKKFLDSIYEHYLNNNIEKIVITSLQSNYVAFLFSKLKRCNFLITIHNVNAWIGRCKKFPLKYFIKYIVRRLYLFSSSAVLVSSDNLVRALKDVGHVSKPISVMPFKMTNPHKNDIHKSLVVYPGMISSNRKKYDVFYELCKRNPLIVFVLLGKPSSFEDRVIVDRFSSLNNVVTFNDYVPKVDFNYYIDNAAIVFGDLNVTYRSDEYDETYGETKDSGLSYFSVENNIPLLVNSDFKNIENLAHATSYYDTCEEAQMHLDSLMAKKLHVPSSSLAEYSLAVIATRFSKF</sequence>
<evidence type="ECO:0000313" key="1">
    <source>
        <dbReference type="EMBL" id="MEM5496995.1"/>
    </source>
</evidence>
<organism evidence="1 2">
    <name type="scientific">Paraglaciecola mesophila</name>
    <dbReference type="NCBI Taxonomy" id="197222"/>
    <lineage>
        <taxon>Bacteria</taxon>
        <taxon>Pseudomonadati</taxon>
        <taxon>Pseudomonadota</taxon>
        <taxon>Gammaproteobacteria</taxon>
        <taxon>Alteromonadales</taxon>
        <taxon>Alteromonadaceae</taxon>
        <taxon>Paraglaciecola</taxon>
    </lineage>
</organism>
<comment type="caution">
    <text evidence="1">The sequence shown here is derived from an EMBL/GenBank/DDBJ whole genome shotgun (WGS) entry which is preliminary data.</text>
</comment>